<proteinExistence type="predicted"/>
<dbReference type="STRING" id="858215.Thexy_1153"/>
<dbReference type="SUPFAM" id="SSF56784">
    <property type="entry name" value="HAD-like"/>
    <property type="match status" value="1"/>
</dbReference>
<evidence type="ECO:0000313" key="1">
    <source>
        <dbReference type="EMBL" id="AEF17186.1"/>
    </source>
</evidence>
<dbReference type="NCBIfam" id="TIGR01668">
    <property type="entry name" value="YqeG_hyp_ppase"/>
    <property type="match status" value="1"/>
</dbReference>
<dbReference type="AlphaFoldDB" id="F6BL02"/>
<dbReference type="NCBIfam" id="TIGR01549">
    <property type="entry name" value="HAD-SF-IA-v1"/>
    <property type="match status" value="1"/>
</dbReference>
<dbReference type="InterPro" id="IPR006439">
    <property type="entry name" value="HAD-SF_hydro_IA"/>
</dbReference>
<dbReference type="InterPro" id="IPR006549">
    <property type="entry name" value="HAD-SF_hydro_IIIA"/>
</dbReference>
<evidence type="ECO:0000313" key="2">
    <source>
        <dbReference type="Proteomes" id="UP000007239"/>
    </source>
</evidence>
<reference evidence="1" key="1">
    <citation type="submission" date="2011-05" db="EMBL/GenBank/DDBJ databases">
        <title>Complete sequence of Thermoanaerobacterium xylanolyticum LX-11.</title>
        <authorList>
            <consortium name="US DOE Joint Genome Institute"/>
            <person name="Lucas S."/>
            <person name="Han J."/>
            <person name="Lapidus A."/>
            <person name="Cheng J.-F."/>
            <person name="Goodwin L."/>
            <person name="Pitluck S."/>
            <person name="Peters L."/>
            <person name="Mikhailova N."/>
            <person name="Lu M."/>
            <person name="Han C."/>
            <person name="Tapia R."/>
            <person name="Land M."/>
            <person name="Hauser L."/>
            <person name="Kyrpides N."/>
            <person name="Ivanova N."/>
            <person name="Pagani I."/>
            <person name="Hemme C."/>
            <person name="Woyke T."/>
        </authorList>
    </citation>
    <scope>NUCLEOTIDE SEQUENCE</scope>
    <source>
        <strain evidence="1">LX-11</strain>
    </source>
</reference>
<dbReference type="GO" id="GO:0008962">
    <property type="term" value="F:phosphatidylglycerophosphatase activity"/>
    <property type="evidence" value="ECO:0007669"/>
    <property type="project" value="InterPro"/>
</dbReference>
<dbReference type="InterPro" id="IPR010021">
    <property type="entry name" value="PGPP1/Gep4"/>
</dbReference>
<protein>
    <submittedName>
        <fullName evidence="1">HAD superfamily (Subfamily IIIA) phosphatase, TIGR01668</fullName>
    </submittedName>
</protein>
<dbReference type="HOGENOM" id="CLU_056221_4_0_9"/>
<dbReference type="GO" id="GO:0005737">
    <property type="term" value="C:cytoplasm"/>
    <property type="evidence" value="ECO:0007669"/>
    <property type="project" value="TreeGrafter"/>
</dbReference>
<dbReference type="NCBIfam" id="TIGR01662">
    <property type="entry name" value="HAD-SF-IIIA"/>
    <property type="match status" value="1"/>
</dbReference>
<gene>
    <name evidence="1" type="ordered locus">Thexy_1153</name>
</gene>
<dbReference type="InterPro" id="IPR036412">
    <property type="entry name" value="HAD-like_sf"/>
</dbReference>
<dbReference type="PANTHER" id="PTHR19288:SF25">
    <property type="entry name" value="PHOSPHATIDYLGLYCEROPHOSPHATASE GEP4, MITOCHONDRIAL"/>
    <property type="match status" value="1"/>
</dbReference>
<dbReference type="Pfam" id="PF13242">
    <property type="entry name" value="Hydrolase_like"/>
    <property type="match status" value="1"/>
</dbReference>
<dbReference type="InterPro" id="IPR023214">
    <property type="entry name" value="HAD_sf"/>
</dbReference>
<accession>F6BL02</accession>
<dbReference type="Proteomes" id="UP000007239">
    <property type="component" value="Chromosome"/>
</dbReference>
<name>F6BL02_THEXL</name>
<sequence>MNLLYKKLIPDMYANSIYDIDFENLKKRGITSLIFDIDNTLVPQKVLNPDRKVINLFKFLKSKGFKVCLISNNTTKRVNNFTKDTGVKGISWAIKPRKSAFYKALEMLDSTPDETAIIGDQIFTDILGGHRVGLFTILVRPLSSEEFGWTKIMRKLEKKVLKKV</sequence>
<dbReference type="Gene3D" id="3.40.50.1000">
    <property type="entry name" value="HAD superfamily/HAD-like"/>
    <property type="match status" value="1"/>
</dbReference>
<dbReference type="KEGG" id="txy:Thexy_1153"/>
<dbReference type="EMBL" id="CP002739">
    <property type="protein sequence ID" value="AEF17186.1"/>
    <property type="molecule type" value="Genomic_DNA"/>
</dbReference>
<dbReference type="CDD" id="cd16416">
    <property type="entry name" value="HAD_BsYqeG-like"/>
    <property type="match status" value="1"/>
</dbReference>
<keyword evidence="2" id="KW-1185">Reference proteome</keyword>
<dbReference type="PANTHER" id="PTHR19288">
    <property type="entry name" value="4-NITROPHENYLPHOSPHATASE-RELATED"/>
    <property type="match status" value="1"/>
</dbReference>
<organism evidence="1 2">
    <name type="scientific">Thermoanaerobacterium xylanolyticum (strain ATCC 49914 / DSM 7097 / LX-11)</name>
    <dbReference type="NCBI Taxonomy" id="858215"/>
    <lineage>
        <taxon>Bacteria</taxon>
        <taxon>Bacillati</taxon>
        <taxon>Bacillota</taxon>
        <taxon>Clostridia</taxon>
        <taxon>Thermoanaerobacterales</taxon>
        <taxon>Thermoanaerobacteraceae</taxon>
        <taxon>Thermoanaerobacterium</taxon>
    </lineage>
</organism>
<dbReference type="RefSeq" id="WP_013787928.1">
    <property type="nucleotide sequence ID" value="NC_015555.1"/>
</dbReference>
<dbReference type="eggNOG" id="COG2179">
    <property type="taxonomic scope" value="Bacteria"/>
</dbReference>